<dbReference type="Pfam" id="PF11734">
    <property type="entry name" value="TilS_C"/>
    <property type="match status" value="1"/>
</dbReference>
<dbReference type="SUPFAM" id="SSF82829">
    <property type="entry name" value="MesJ substrate recognition domain-like"/>
    <property type="match status" value="1"/>
</dbReference>
<gene>
    <name evidence="8 10" type="primary">tilS</name>
    <name evidence="10" type="ORF">CXB77_07050</name>
</gene>
<protein>
    <recommendedName>
        <fullName evidence="8">tRNA(Ile)-lysidine synthase</fullName>
        <ecNumber evidence="8">6.3.4.19</ecNumber>
    </recommendedName>
    <alternativeName>
        <fullName evidence="8">tRNA(Ile)-2-lysyl-cytidine synthase</fullName>
    </alternativeName>
    <alternativeName>
        <fullName evidence="8">tRNA(Ile)-lysidine synthetase</fullName>
    </alternativeName>
</protein>
<evidence type="ECO:0000259" key="9">
    <source>
        <dbReference type="SMART" id="SM00977"/>
    </source>
</evidence>
<dbReference type="NCBIfam" id="TIGR02432">
    <property type="entry name" value="lysidine_TilS_N"/>
    <property type="match status" value="1"/>
</dbReference>
<dbReference type="CDD" id="cd01992">
    <property type="entry name" value="TilS_N"/>
    <property type="match status" value="1"/>
</dbReference>
<keyword evidence="4 8" id="KW-0819">tRNA processing</keyword>
<keyword evidence="5 8" id="KW-0547">Nucleotide-binding</keyword>
<dbReference type="InterPro" id="IPR012796">
    <property type="entry name" value="Lysidine-tRNA-synth_C"/>
</dbReference>
<dbReference type="HAMAP" id="MF_01161">
    <property type="entry name" value="tRNA_Ile_lys_synt"/>
    <property type="match status" value="1"/>
</dbReference>
<evidence type="ECO:0000256" key="5">
    <source>
        <dbReference type="ARBA" id="ARBA00022741"/>
    </source>
</evidence>
<dbReference type="Pfam" id="PF01171">
    <property type="entry name" value="ATP_bind_3"/>
    <property type="match status" value="1"/>
</dbReference>
<evidence type="ECO:0000256" key="2">
    <source>
        <dbReference type="ARBA" id="ARBA00022490"/>
    </source>
</evidence>
<dbReference type="Gene3D" id="3.40.50.620">
    <property type="entry name" value="HUPs"/>
    <property type="match status" value="1"/>
</dbReference>
<dbReference type="InterPro" id="IPR012795">
    <property type="entry name" value="tRNA_Ile_lys_synt_N"/>
</dbReference>
<dbReference type="GO" id="GO:0005737">
    <property type="term" value="C:cytoplasm"/>
    <property type="evidence" value="ECO:0007669"/>
    <property type="project" value="UniProtKB-SubCell"/>
</dbReference>
<evidence type="ECO:0000256" key="1">
    <source>
        <dbReference type="ARBA" id="ARBA00004496"/>
    </source>
</evidence>
<dbReference type="InterPro" id="IPR015262">
    <property type="entry name" value="tRNA_Ile_lys_synt_subst-bd"/>
</dbReference>
<comment type="catalytic activity">
    <reaction evidence="7 8">
        <text>cytidine(34) in tRNA(Ile2) + L-lysine + ATP = lysidine(34) in tRNA(Ile2) + AMP + diphosphate + H(+)</text>
        <dbReference type="Rhea" id="RHEA:43744"/>
        <dbReference type="Rhea" id="RHEA-COMP:10625"/>
        <dbReference type="Rhea" id="RHEA-COMP:10670"/>
        <dbReference type="ChEBI" id="CHEBI:15378"/>
        <dbReference type="ChEBI" id="CHEBI:30616"/>
        <dbReference type="ChEBI" id="CHEBI:32551"/>
        <dbReference type="ChEBI" id="CHEBI:33019"/>
        <dbReference type="ChEBI" id="CHEBI:82748"/>
        <dbReference type="ChEBI" id="CHEBI:83665"/>
        <dbReference type="ChEBI" id="CHEBI:456215"/>
        <dbReference type="EC" id="6.3.4.19"/>
    </reaction>
</comment>
<dbReference type="GO" id="GO:0032267">
    <property type="term" value="F:tRNA(Ile)-lysidine synthase activity"/>
    <property type="evidence" value="ECO:0007669"/>
    <property type="project" value="UniProtKB-EC"/>
</dbReference>
<dbReference type="PANTHER" id="PTHR43033">
    <property type="entry name" value="TRNA(ILE)-LYSIDINE SYNTHASE-RELATED"/>
    <property type="match status" value="1"/>
</dbReference>
<dbReference type="EMBL" id="PPGH01000034">
    <property type="protein sequence ID" value="PQJ96570.1"/>
    <property type="molecule type" value="Genomic_DNA"/>
</dbReference>
<dbReference type="GO" id="GO:0005524">
    <property type="term" value="F:ATP binding"/>
    <property type="evidence" value="ECO:0007669"/>
    <property type="project" value="UniProtKB-UniRule"/>
</dbReference>
<dbReference type="SMART" id="SM00977">
    <property type="entry name" value="TilS_C"/>
    <property type="match status" value="1"/>
</dbReference>
<dbReference type="SUPFAM" id="SSF56037">
    <property type="entry name" value="PheT/TilS domain"/>
    <property type="match status" value="1"/>
</dbReference>
<evidence type="ECO:0000256" key="6">
    <source>
        <dbReference type="ARBA" id="ARBA00022840"/>
    </source>
</evidence>
<feature type="binding site" evidence="8">
    <location>
        <begin position="27"/>
        <end position="32"/>
    </location>
    <ligand>
        <name>ATP</name>
        <dbReference type="ChEBI" id="CHEBI:30616"/>
    </ligand>
</feature>
<organism evidence="10 11">
    <name type="scientific">Chromatium okenii</name>
    <dbReference type="NCBI Taxonomy" id="61644"/>
    <lineage>
        <taxon>Bacteria</taxon>
        <taxon>Pseudomonadati</taxon>
        <taxon>Pseudomonadota</taxon>
        <taxon>Gammaproteobacteria</taxon>
        <taxon>Chromatiales</taxon>
        <taxon>Chromatiaceae</taxon>
        <taxon>Chromatium</taxon>
    </lineage>
</organism>
<accession>A0A2S7XS60</accession>
<comment type="function">
    <text evidence="8">Ligates lysine onto the cytidine present at position 34 of the AUA codon-specific tRNA(Ile) that contains the anticodon CAU, in an ATP-dependent manner. Cytidine is converted to lysidine, thus changing the amino acid specificity of the tRNA from methionine to isoleucine.</text>
</comment>
<dbReference type="InterPro" id="IPR012094">
    <property type="entry name" value="tRNA_Ile_lys_synt"/>
</dbReference>
<dbReference type="Gene3D" id="1.20.59.20">
    <property type="match status" value="1"/>
</dbReference>
<dbReference type="EC" id="6.3.4.19" evidence="8"/>
<comment type="similarity">
    <text evidence="8">Belongs to the tRNA(Ile)-lysidine synthase family.</text>
</comment>
<sequence>MKTFHPIALTTFFAPFKKTSRCWIAFSGGLDSTVLLNAAAAVREHLPGALHAIHLDHGLHPDSAQWAAHCQTHCAALSIPLVIRRLHLQPRIGESIEAVAREARYRAFIDVLNANECLLTAHHQDDQAETLLLALLRGSGIAGLAAMPVVTTLGAGQLVRPLLSTPQAQLIEYAKLQRLTWIEDSSNQCTAFDRNYLRHHIIPQLLQRWPAANTTLSRSAHHCGEAAQLVEQLAAQTLIQLGGSRRGTLNIAQLLQLELTLQHAVLRLWLKRGGFIAPQTRYLQRIQNEVLTARADANPLVKWSGCIVRRYRNDLFALSPLPPPPAPNAAPIAWSIGAVRSTLELPHGLGELEWLPAERIESQIVQIRFGVTGIRCQRGSGQTGELKRLYQAQGIPIWWRPYVPLVFNGERLIALAGICQCHAPEMRGGKFYWSYYAQLMQ</sequence>
<comment type="subcellular location">
    <subcellularLocation>
        <location evidence="1 8">Cytoplasm</location>
    </subcellularLocation>
</comment>
<keyword evidence="6 8" id="KW-0067">ATP-binding</keyword>
<comment type="caution">
    <text evidence="10">The sequence shown here is derived from an EMBL/GenBank/DDBJ whole genome shotgun (WGS) entry which is preliminary data.</text>
</comment>
<dbReference type="Pfam" id="PF09179">
    <property type="entry name" value="TilS"/>
    <property type="match status" value="1"/>
</dbReference>
<keyword evidence="11" id="KW-1185">Reference proteome</keyword>
<dbReference type="Proteomes" id="UP000239936">
    <property type="component" value="Unassembled WGS sequence"/>
</dbReference>
<comment type="domain">
    <text evidence="8">The N-terminal region contains the highly conserved SGGXDS motif, predicted to be a P-loop motif involved in ATP binding.</text>
</comment>
<evidence type="ECO:0000256" key="8">
    <source>
        <dbReference type="HAMAP-Rule" id="MF_01161"/>
    </source>
</evidence>
<dbReference type="RefSeq" id="WP_105073331.1">
    <property type="nucleotide sequence ID" value="NZ_PPGH01000034.1"/>
</dbReference>
<evidence type="ECO:0000256" key="4">
    <source>
        <dbReference type="ARBA" id="ARBA00022694"/>
    </source>
</evidence>
<evidence type="ECO:0000313" key="10">
    <source>
        <dbReference type="EMBL" id="PQJ96570.1"/>
    </source>
</evidence>
<feature type="domain" description="Lysidine-tRNA(Ile) synthetase C-terminal" evidence="9">
    <location>
        <begin position="365"/>
        <end position="433"/>
    </location>
</feature>
<evidence type="ECO:0000256" key="7">
    <source>
        <dbReference type="ARBA" id="ARBA00048539"/>
    </source>
</evidence>
<dbReference type="SUPFAM" id="SSF52402">
    <property type="entry name" value="Adenine nucleotide alpha hydrolases-like"/>
    <property type="match status" value="1"/>
</dbReference>
<dbReference type="OrthoDB" id="9807403at2"/>
<dbReference type="AlphaFoldDB" id="A0A2S7XS60"/>
<evidence type="ECO:0000256" key="3">
    <source>
        <dbReference type="ARBA" id="ARBA00022598"/>
    </source>
</evidence>
<dbReference type="PANTHER" id="PTHR43033:SF1">
    <property type="entry name" value="TRNA(ILE)-LYSIDINE SYNTHASE-RELATED"/>
    <property type="match status" value="1"/>
</dbReference>
<evidence type="ECO:0000313" key="11">
    <source>
        <dbReference type="Proteomes" id="UP000239936"/>
    </source>
</evidence>
<dbReference type="InterPro" id="IPR011063">
    <property type="entry name" value="TilS/TtcA_N"/>
</dbReference>
<dbReference type="InterPro" id="IPR014729">
    <property type="entry name" value="Rossmann-like_a/b/a_fold"/>
</dbReference>
<proteinExistence type="inferred from homology"/>
<name>A0A2S7XS60_9GAMM</name>
<keyword evidence="2 8" id="KW-0963">Cytoplasm</keyword>
<dbReference type="GO" id="GO:0006400">
    <property type="term" value="P:tRNA modification"/>
    <property type="evidence" value="ECO:0007669"/>
    <property type="project" value="UniProtKB-UniRule"/>
</dbReference>
<dbReference type="NCBIfam" id="TIGR02433">
    <property type="entry name" value="lysidine_TilS_C"/>
    <property type="match status" value="1"/>
</dbReference>
<keyword evidence="3 8" id="KW-0436">Ligase</keyword>
<reference evidence="10 11" key="1">
    <citation type="submission" date="2018-01" db="EMBL/GenBank/DDBJ databases">
        <title>The complete genome sequence of Chromatium okenii LaCa, a purple sulfur bacterium with a turbulent life.</title>
        <authorList>
            <person name="Luedin S.M."/>
            <person name="Liechti N."/>
            <person name="Storelli N."/>
            <person name="Danza F."/>
            <person name="Wittwer M."/>
            <person name="Pothier J.F."/>
            <person name="Tonolla M.A."/>
        </authorList>
    </citation>
    <scope>NUCLEOTIDE SEQUENCE [LARGE SCALE GENOMIC DNA]</scope>
    <source>
        <strain evidence="10 11">LaCa</strain>
    </source>
</reference>